<sequence length="471" mass="46857">MGVTVTGATGQTLGINPDSSVIAGLQQAGEAAALQSLIGGIPGADITALTQAYGGDITNVPAQSLRMLGVAGIDRSIAQQIGGTAQEITSDGYYDTTASKVVIGSTTPAPLDGTVVLDSGSQAVTAVDGDMGEVDFIAGSGDVNYYAAGGNTEFVSGGGQDVMHVMGGTDTVYAFDGTPTVTGDWNAPGGTTAFDGGNAQLQVFDGVVVQDVSNSGIVTYATDDYFEEPAPAQDTATIDGGVSDTIYGSNDLVINSTSDSTIQGDDSLTVSGGDSDTISASYSTLLDNVDASSISVSVPGTLTFIDGSKGISDTVTGSNATIFGTAGLDLSANTAGNITYYASGGNETLDGGLSTSALYAVAGNGNDTLIGGQGADTLQAGLGNDLLQAGNGTTEFDFIKGQDGGNDIIQDFGRSAGNAVKLSGYDASAGAIQSMLDNATIAGGNTTVSLDDATRITFVGVTDLKAQNFKS</sequence>
<dbReference type="SUPFAM" id="SSF51120">
    <property type="entry name" value="beta-Roll"/>
    <property type="match status" value="1"/>
</dbReference>
<proteinExistence type="predicted"/>
<dbReference type="GO" id="GO:0005509">
    <property type="term" value="F:calcium ion binding"/>
    <property type="evidence" value="ECO:0007669"/>
    <property type="project" value="InterPro"/>
</dbReference>
<dbReference type="RefSeq" id="WP_048855585.1">
    <property type="nucleotide sequence ID" value="NZ_BANJ01000010.1"/>
</dbReference>
<dbReference type="InterPro" id="IPR011049">
    <property type="entry name" value="Serralysin-like_metalloprot_C"/>
</dbReference>
<dbReference type="Proteomes" id="UP000032683">
    <property type="component" value="Unassembled WGS sequence"/>
</dbReference>
<protein>
    <submittedName>
        <fullName evidence="1">Outer membrane protein</fullName>
    </submittedName>
</protein>
<evidence type="ECO:0000313" key="2">
    <source>
        <dbReference type="Proteomes" id="UP000032683"/>
    </source>
</evidence>
<evidence type="ECO:0000313" key="1">
    <source>
        <dbReference type="EMBL" id="GAN98718.1"/>
    </source>
</evidence>
<reference evidence="1 2" key="1">
    <citation type="submission" date="2012-11" db="EMBL/GenBank/DDBJ databases">
        <title>Whole genome sequence of Gluconacetobacter xylinus NBRC 13693.</title>
        <authorList>
            <person name="Azuma Y."/>
            <person name="Higashiura N."/>
            <person name="Hirakawa H."/>
            <person name="Matsushita K."/>
        </authorList>
    </citation>
    <scope>NUCLEOTIDE SEQUENCE [LARGE SCALE GENOMIC DNA]</scope>
    <source>
        <strain evidence="1 2">NBRC 13693</strain>
    </source>
</reference>
<name>A0A0D6Q5W9_KOMXY</name>
<comment type="caution">
    <text evidence="1">The sequence shown here is derived from an EMBL/GenBank/DDBJ whole genome shotgun (WGS) entry which is preliminary data.</text>
</comment>
<gene>
    <name evidence="1" type="ORF">Gxy13693_010_035</name>
</gene>
<dbReference type="Pfam" id="PF00353">
    <property type="entry name" value="HemolysinCabind"/>
    <property type="match status" value="2"/>
</dbReference>
<dbReference type="Gene3D" id="2.150.10.10">
    <property type="entry name" value="Serralysin-like metalloprotease, C-terminal"/>
    <property type="match status" value="1"/>
</dbReference>
<organism evidence="1 2">
    <name type="scientific">Komagataeibacter xylinus NBRC 13693</name>
    <dbReference type="NCBI Taxonomy" id="1234668"/>
    <lineage>
        <taxon>Bacteria</taxon>
        <taxon>Pseudomonadati</taxon>
        <taxon>Pseudomonadota</taxon>
        <taxon>Alphaproteobacteria</taxon>
        <taxon>Acetobacterales</taxon>
        <taxon>Acetobacteraceae</taxon>
        <taxon>Komagataeibacter</taxon>
    </lineage>
</organism>
<dbReference type="AlphaFoldDB" id="A0A0D6Q5W9"/>
<accession>A0A0D6Q5W9</accession>
<dbReference type="EMBL" id="BANJ01000010">
    <property type="protein sequence ID" value="GAN98718.1"/>
    <property type="molecule type" value="Genomic_DNA"/>
</dbReference>
<dbReference type="InterPro" id="IPR001343">
    <property type="entry name" value="Hemolysn_Ca-bd"/>
</dbReference>